<comment type="subcellular location">
    <subcellularLocation>
        <location evidence="1">Membrane</location>
        <topology evidence="1">Multi-pass membrane protein</topology>
    </subcellularLocation>
</comment>
<sequence>MIRAVKKVIIDEAHWRLSRLVRLRLPWLVAGLAVGLAGSVLMGRFEQLLAQNISLVFFVPIIVYMSDAVGTQTEIILVRDLGGKRVNFGRYLTKELLLGFYMGLVLGILIGAAAWVWLRSAKLAVTVGLAMFINVTVAPLVAVLVAEVLFKEKADPALGAGPLTTVIQDVISLLIYLVIAAAILWN</sequence>
<feature type="transmembrane region" description="Helical" evidence="8">
    <location>
        <begin position="166"/>
        <end position="185"/>
    </location>
</feature>
<dbReference type="InterPro" id="IPR006667">
    <property type="entry name" value="SLC41_membr_dom"/>
</dbReference>
<feature type="transmembrane region" description="Helical" evidence="8">
    <location>
        <begin position="25"/>
        <end position="43"/>
    </location>
</feature>
<evidence type="ECO:0000256" key="7">
    <source>
        <dbReference type="ARBA" id="ARBA00023136"/>
    </source>
</evidence>
<reference evidence="10 11" key="1">
    <citation type="journal article" date="2015" name="Nature">
        <title>rRNA introns, odd ribosomes, and small enigmatic genomes across a large radiation of phyla.</title>
        <authorList>
            <person name="Brown C.T."/>
            <person name="Hug L.A."/>
            <person name="Thomas B.C."/>
            <person name="Sharon I."/>
            <person name="Castelle C.J."/>
            <person name="Singh A."/>
            <person name="Wilkins M.J."/>
            <person name="Williams K.H."/>
            <person name="Banfield J.F."/>
        </authorList>
    </citation>
    <scope>NUCLEOTIDE SEQUENCE [LARGE SCALE GENOMIC DNA]</scope>
</reference>
<feature type="transmembrane region" description="Helical" evidence="8">
    <location>
        <begin position="125"/>
        <end position="146"/>
    </location>
</feature>
<keyword evidence="4 8" id="KW-0812">Transmembrane</keyword>
<dbReference type="EMBL" id="LCNM01000019">
    <property type="protein sequence ID" value="KKU55504.1"/>
    <property type="molecule type" value="Genomic_DNA"/>
</dbReference>
<dbReference type="GO" id="GO:0016020">
    <property type="term" value="C:membrane"/>
    <property type="evidence" value="ECO:0007669"/>
    <property type="project" value="UniProtKB-SubCell"/>
</dbReference>
<evidence type="ECO:0000256" key="6">
    <source>
        <dbReference type="ARBA" id="ARBA00022989"/>
    </source>
</evidence>
<evidence type="ECO:0000259" key="9">
    <source>
        <dbReference type="Pfam" id="PF01769"/>
    </source>
</evidence>
<comment type="caution">
    <text evidence="10">The sequence shown here is derived from an EMBL/GenBank/DDBJ whole genome shotgun (WGS) entry which is preliminary data.</text>
</comment>
<dbReference type="Proteomes" id="UP000034607">
    <property type="component" value="Unassembled WGS sequence"/>
</dbReference>
<name>A0A0G1RDV8_9BACT</name>
<feature type="transmembrane region" description="Helical" evidence="8">
    <location>
        <begin position="55"/>
        <end position="78"/>
    </location>
</feature>
<dbReference type="GO" id="GO:0008324">
    <property type="term" value="F:monoatomic cation transmembrane transporter activity"/>
    <property type="evidence" value="ECO:0007669"/>
    <property type="project" value="InterPro"/>
</dbReference>
<evidence type="ECO:0000313" key="11">
    <source>
        <dbReference type="Proteomes" id="UP000034607"/>
    </source>
</evidence>
<evidence type="ECO:0000256" key="8">
    <source>
        <dbReference type="SAM" id="Phobius"/>
    </source>
</evidence>
<evidence type="ECO:0000256" key="3">
    <source>
        <dbReference type="ARBA" id="ARBA00022448"/>
    </source>
</evidence>
<gene>
    <name evidence="10" type="ORF">UX78_C0019G0010</name>
</gene>
<dbReference type="PANTHER" id="PTHR41394:SF5">
    <property type="entry name" value="SLC41A_MGTE INTEGRAL MEMBRANE DOMAIN-CONTAINING PROTEIN"/>
    <property type="match status" value="1"/>
</dbReference>
<dbReference type="Gene3D" id="1.10.357.20">
    <property type="entry name" value="SLC41 divalent cation transporters, integral membrane domain"/>
    <property type="match status" value="1"/>
</dbReference>
<comment type="similarity">
    <text evidence="2">Belongs to the SLC41A transporter family.</text>
</comment>
<evidence type="ECO:0000256" key="2">
    <source>
        <dbReference type="ARBA" id="ARBA00009749"/>
    </source>
</evidence>
<feature type="domain" description="SLC41A/MgtE integral membrane" evidence="9">
    <location>
        <begin position="59"/>
        <end position="179"/>
    </location>
</feature>
<proteinExistence type="inferred from homology"/>
<feature type="transmembrane region" description="Helical" evidence="8">
    <location>
        <begin position="98"/>
        <end position="118"/>
    </location>
</feature>
<evidence type="ECO:0000313" key="10">
    <source>
        <dbReference type="EMBL" id="KKU55504.1"/>
    </source>
</evidence>
<dbReference type="SUPFAM" id="SSF161093">
    <property type="entry name" value="MgtE membrane domain-like"/>
    <property type="match status" value="1"/>
</dbReference>
<dbReference type="PANTHER" id="PTHR41394">
    <property type="entry name" value="MAGNESIUM TRANSPORTER MGTE"/>
    <property type="match status" value="1"/>
</dbReference>
<keyword evidence="5" id="KW-0460">Magnesium</keyword>
<evidence type="ECO:0000256" key="4">
    <source>
        <dbReference type="ARBA" id="ARBA00022692"/>
    </source>
</evidence>
<dbReference type="Pfam" id="PF01769">
    <property type="entry name" value="MgtE"/>
    <property type="match status" value="1"/>
</dbReference>
<dbReference type="AlphaFoldDB" id="A0A0G1RDV8"/>
<evidence type="ECO:0000256" key="1">
    <source>
        <dbReference type="ARBA" id="ARBA00004141"/>
    </source>
</evidence>
<protein>
    <submittedName>
        <fullName evidence="10">MgtE integral membrane protein</fullName>
    </submittedName>
</protein>
<organism evidence="10 11">
    <name type="scientific">Candidatus Amesbacteria bacterium GW2011_GWA2_47_11</name>
    <dbReference type="NCBI Taxonomy" id="1618357"/>
    <lineage>
        <taxon>Bacteria</taxon>
        <taxon>Candidatus Amesiibacteriota</taxon>
    </lineage>
</organism>
<dbReference type="InterPro" id="IPR036739">
    <property type="entry name" value="SLC41_membr_dom_sf"/>
</dbReference>
<accession>A0A0G1RDV8</accession>
<keyword evidence="6 8" id="KW-1133">Transmembrane helix</keyword>
<keyword evidence="7 8" id="KW-0472">Membrane</keyword>
<keyword evidence="3" id="KW-0813">Transport</keyword>
<evidence type="ECO:0000256" key="5">
    <source>
        <dbReference type="ARBA" id="ARBA00022842"/>
    </source>
</evidence>